<dbReference type="GO" id="GO:0031241">
    <property type="term" value="C:periplasmic side of cell outer membrane"/>
    <property type="evidence" value="ECO:0007669"/>
    <property type="project" value="TreeGrafter"/>
</dbReference>
<dbReference type="AlphaFoldDB" id="A0AAN4VYC0"/>
<dbReference type="PANTHER" id="PTHR40593">
    <property type="entry name" value="PENICILLIN-BINDING PROTEIN ACTIVATOR LPOB"/>
    <property type="match status" value="1"/>
</dbReference>
<sequence>MKLTLRKFLFFAVVATITWGCQKRTVTRVSPDQQIDLSGRWNDTDSKMVAQEMISDVMTRPWVEEHLRATGKKPVVIIGSVKNKTSEHIDPEVFIKDMEKEFINSGRVRVVQDASFREKIREERADQSDFASKETAKGWGKELGADYMMFGVMTSITDAYNKKKVVNYKVNLELVNLETNEKVWLNDKEIKKYITN</sequence>
<dbReference type="Pfam" id="PF13036">
    <property type="entry name" value="LpoB"/>
    <property type="match status" value="1"/>
</dbReference>
<dbReference type="GO" id="GO:0009252">
    <property type="term" value="P:peptidoglycan biosynthetic process"/>
    <property type="evidence" value="ECO:0007669"/>
    <property type="project" value="TreeGrafter"/>
</dbReference>
<dbReference type="GO" id="GO:0030234">
    <property type="term" value="F:enzyme regulator activity"/>
    <property type="evidence" value="ECO:0007669"/>
    <property type="project" value="TreeGrafter"/>
</dbReference>
<organism evidence="2 3">
    <name type="scientific">Persicobacter diffluens</name>
    <dbReference type="NCBI Taxonomy" id="981"/>
    <lineage>
        <taxon>Bacteria</taxon>
        <taxon>Pseudomonadati</taxon>
        <taxon>Bacteroidota</taxon>
        <taxon>Cytophagia</taxon>
        <taxon>Cytophagales</taxon>
        <taxon>Persicobacteraceae</taxon>
        <taxon>Persicobacter</taxon>
    </lineage>
</organism>
<name>A0AAN4VYC0_9BACT</name>
<dbReference type="RefSeq" id="WP_053405330.1">
    <property type="nucleotide sequence ID" value="NZ_BQKE01000001.1"/>
</dbReference>
<dbReference type="Proteomes" id="UP001310022">
    <property type="component" value="Unassembled WGS sequence"/>
</dbReference>
<evidence type="ECO:0000256" key="1">
    <source>
        <dbReference type="NCBIfam" id="TIGR02722"/>
    </source>
</evidence>
<dbReference type="NCBIfam" id="TIGR02722">
    <property type="entry name" value="lp"/>
    <property type="match status" value="1"/>
</dbReference>
<dbReference type="PANTHER" id="PTHR40593:SF1">
    <property type="entry name" value="PENICILLIN-BINDING PROTEIN ACTIVATOR LPOB"/>
    <property type="match status" value="1"/>
</dbReference>
<reference evidence="2 3" key="1">
    <citation type="submission" date="2021-12" db="EMBL/GenBank/DDBJ databases">
        <title>Genome sequencing of bacteria with rrn-lacking chromosome and rrn-plasmid.</title>
        <authorList>
            <person name="Anda M."/>
            <person name="Iwasaki W."/>
        </authorList>
    </citation>
    <scope>NUCLEOTIDE SEQUENCE [LARGE SCALE GENOMIC DNA]</scope>
    <source>
        <strain evidence="2 3">NBRC 15940</strain>
    </source>
</reference>
<dbReference type="Gene3D" id="3.40.50.10610">
    <property type="entry name" value="ABC-type transport auxiliary lipoprotein component"/>
    <property type="match status" value="1"/>
</dbReference>
<evidence type="ECO:0000313" key="2">
    <source>
        <dbReference type="EMBL" id="GJM61321.1"/>
    </source>
</evidence>
<dbReference type="EMBL" id="BQKE01000001">
    <property type="protein sequence ID" value="GJM61321.1"/>
    <property type="molecule type" value="Genomic_DNA"/>
</dbReference>
<dbReference type="InterPro" id="IPR014094">
    <property type="entry name" value="LpoB"/>
</dbReference>
<comment type="caution">
    <text evidence="2">The sequence shown here is derived from an EMBL/GenBank/DDBJ whole genome shotgun (WGS) entry which is preliminary data.</text>
</comment>
<accession>A0AAN4VYC0</accession>
<gene>
    <name evidence="2" type="ORF">PEDI_18730</name>
</gene>
<protein>
    <recommendedName>
        <fullName evidence="1">Penicillin-binding protein activator LpoB</fullName>
    </recommendedName>
</protein>
<keyword evidence="3" id="KW-1185">Reference proteome</keyword>
<proteinExistence type="predicted"/>
<evidence type="ECO:0000313" key="3">
    <source>
        <dbReference type="Proteomes" id="UP001310022"/>
    </source>
</evidence>